<evidence type="ECO:0000313" key="4">
    <source>
        <dbReference type="Proteomes" id="UP000679725"/>
    </source>
</evidence>
<feature type="transmembrane region" description="Helical" evidence="1">
    <location>
        <begin position="106"/>
        <end position="124"/>
    </location>
</feature>
<dbReference type="InterPro" id="IPR011989">
    <property type="entry name" value="ARM-like"/>
</dbReference>
<dbReference type="SUPFAM" id="SSF48371">
    <property type="entry name" value="ARM repeat"/>
    <property type="match status" value="1"/>
</dbReference>
<proteinExistence type="predicted"/>
<organism evidence="3 4">
    <name type="scientific">Dyadobacter linearis</name>
    <dbReference type="NCBI Taxonomy" id="2823330"/>
    <lineage>
        <taxon>Bacteria</taxon>
        <taxon>Pseudomonadati</taxon>
        <taxon>Bacteroidota</taxon>
        <taxon>Cytophagia</taxon>
        <taxon>Cytophagales</taxon>
        <taxon>Spirosomataceae</taxon>
        <taxon>Dyadobacter</taxon>
    </lineage>
</organism>
<keyword evidence="1" id="KW-0472">Membrane</keyword>
<sequence>MKADKKMHCEQSKERLTDWLHNRLSKPEQMEINSHLAECVSCQEEFAADKQLWNSLGKINVPEPRESMRANFYTMLDEFKEAEKSEVGFSWQDLVDRIRNWALPQWTVQLAFSLLLVGLGWAIGYKTTQKKNQSAAYQQQIETLAAQVQDMKSTMMLSLIENPSATERLRAVGYTSDIAQADERVIDALFATLNNDDNVNVRLVTLEALTQYADNPLVRSGLVKSLSKQDSPMVQAALADVMVKLQEKRSIKALKTLLKKEGLDNLVKNKIEQSIRDLS</sequence>
<feature type="domain" description="Putative zinc-finger" evidence="2">
    <location>
        <begin position="9"/>
        <end position="43"/>
    </location>
</feature>
<reference evidence="3 4" key="1">
    <citation type="submission" date="2021-04" db="EMBL/GenBank/DDBJ databases">
        <authorList>
            <person name="Rodrigo-Torres L."/>
            <person name="Arahal R. D."/>
            <person name="Lucena T."/>
        </authorList>
    </citation>
    <scope>NUCLEOTIDE SEQUENCE [LARGE SCALE GENOMIC DNA]</scope>
    <source>
        <strain evidence="3 4">CECT 9623</strain>
    </source>
</reference>
<keyword evidence="4" id="KW-1185">Reference proteome</keyword>
<accession>A0ABN7R7S8</accession>
<dbReference type="Proteomes" id="UP000679725">
    <property type="component" value="Unassembled WGS sequence"/>
</dbReference>
<dbReference type="Pfam" id="PF13490">
    <property type="entry name" value="zf-HC2"/>
    <property type="match status" value="1"/>
</dbReference>
<comment type="caution">
    <text evidence="3">The sequence shown here is derived from an EMBL/GenBank/DDBJ whole genome shotgun (WGS) entry which is preliminary data.</text>
</comment>
<evidence type="ECO:0000313" key="3">
    <source>
        <dbReference type="EMBL" id="CAG5069188.1"/>
    </source>
</evidence>
<dbReference type="Pfam" id="PF13646">
    <property type="entry name" value="HEAT_2"/>
    <property type="match status" value="1"/>
</dbReference>
<dbReference type="RefSeq" id="WP_215233272.1">
    <property type="nucleotide sequence ID" value="NZ_CAJRAU010000002.1"/>
</dbReference>
<dbReference type="Gene3D" id="1.25.10.10">
    <property type="entry name" value="Leucine-rich Repeat Variant"/>
    <property type="match status" value="1"/>
</dbReference>
<protein>
    <recommendedName>
        <fullName evidence="2">Putative zinc-finger domain-containing protein</fullName>
    </recommendedName>
</protein>
<evidence type="ECO:0000256" key="1">
    <source>
        <dbReference type="SAM" id="Phobius"/>
    </source>
</evidence>
<evidence type="ECO:0000259" key="2">
    <source>
        <dbReference type="Pfam" id="PF13490"/>
    </source>
</evidence>
<name>A0ABN7R7S8_9BACT</name>
<keyword evidence="1" id="KW-0812">Transmembrane</keyword>
<dbReference type="InterPro" id="IPR027383">
    <property type="entry name" value="Znf_put"/>
</dbReference>
<keyword evidence="1" id="KW-1133">Transmembrane helix</keyword>
<dbReference type="InterPro" id="IPR016024">
    <property type="entry name" value="ARM-type_fold"/>
</dbReference>
<gene>
    <name evidence="3" type="ORF">DYBT9623_01924</name>
</gene>
<dbReference type="EMBL" id="CAJRAU010000002">
    <property type="protein sequence ID" value="CAG5069188.1"/>
    <property type="molecule type" value="Genomic_DNA"/>
</dbReference>